<sequence length="117" mass="13695">MIKIELVFIAVLISCIANSSTAKALFDTTYVYCSNQDNRRDWRWAVDENNIYVVASGNWKVIKKNSVYIDGFGFNSKTYFFMTTKDEFMRVSKYCKSNEIARPADNSNSSWYVFYHM</sequence>
<dbReference type="AlphaFoldDB" id="A0A833JBZ9"/>
<organism evidence="2 3">
    <name type="scientific">Fluviispira multicolorata</name>
    <dbReference type="NCBI Taxonomy" id="2654512"/>
    <lineage>
        <taxon>Bacteria</taxon>
        <taxon>Pseudomonadati</taxon>
        <taxon>Bdellovibrionota</taxon>
        <taxon>Oligoflexia</taxon>
        <taxon>Silvanigrellales</taxon>
        <taxon>Silvanigrellaceae</taxon>
        <taxon>Fluviispira</taxon>
    </lineage>
</organism>
<evidence type="ECO:0000313" key="2">
    <source>
        <dbReference type="EMBL" id="KAB8029858.1"/>
    </source>
</evidence>
<comment type="caution">
    <text evidence="2">The sequence shown here is derived from an EMBL/GenBank/DDBJ whole genome shotgun (WGS) entry which is preliminary data.</text>
</comment>
<dbReference type="Proteomes" id="UP000442694">
    <property type="component" value="Unassembled WGS sequence"/>
</dbReference>
<keyword evidence="3" id="KW-1185">Reference proteome</keyword>
<reference evidence="2 3" key="1">
    <citation type="submission" date="2019-10" db="EMBL/GenBank/DDBJ databases">
        <title>New genus of Silvanigrellaceae.</title>
        <authorList>
            <person name="Pitt A."/>
            <person name="Hahn M.W."/>
        </authorList>
    </citation>
    <scope>NUCLEOTIDE SEQUENCE [LARGE SCALE GENOMIC DNA]</scope>
    <source>
        <strain evidence="2 3">33A1-SZDP</strain>
    </source>
</reference>
<proteinExistence type="predicted"/>
<accession>A0A833JBZ9</accession>
<evidence type="ECO:0000256" key="1">
    <source>
        <dbReference type="SAM" id="SignalP"/>
    </source>
</evidence>
<name>A0A833JBZ9_9BACT</name>
<feature type="signal peptide" evidence="1">
    <location>
        <begin position="1"/>
        <end position="24"/>
    </location>
</feature>
<protein>
    <submittedName>
        <fullName evidence="2">Uncharacterized protein</fullName>
    </submittedName>
</protein>
<gene>
    <name evidence="2" type="ORF">GCL57_09985</name>
</gene>
<dbReference type="RefSeq" id="WP_152213201.1">
    <property type="nucleotide sequence ID" value="NZ_WFLN01000007.1"/>
</dbReference>
<feature type="chain" id="PRO_5033021529" evidence="1">
    <location>
        <begin position="25"/>
        <end position="117"/>
    </location>
</feature>
<keyword evidence="1" id="KW-0732">Signal</keyword>
<evidence type="ECO:0000313" key="3">
    <source>
        <dbReference type="Proteomes" id="UP000442694"/>
    </source>
</evidence>
<dbReference type="EMBL" id="WFLN01000007">
    <property type="protein sequence ID" value="KAB8029858.1"/>
    <property type="molecule type" value="Genomic_DNA"/>
</dbReference>